<dbReference type="Pfam" id="PF17137">
    <property type="entry name" value="DUF5110"/>
    <property type="match status" value="1"/>
</dbReference>
<dbReference type="SUPFAM" id="SSF51011">
    <property type="entry name" value="Glycosyl hydrolase domain"/>
    <property type="match status" value="1"/>
</dbReference>
<dbReference type="Proteomes" id="UP000886884">
    <property type="component" value="Unassembled WGS sequence"/>
</dbReference>
<dbReference type="PANTHER" id="PTHR43863:SF2">
    <property type="entry name" value="MALTASE-GLUCOAMYLASE"/>
    <property type="match status" value="1"/>
</dbReference>
<dbReference type="InterPro" id="IPR011013">
    <property type="entry name" value="Gal_mutarotase_sf_dom"/>
</dbReference>
<dbReference type="SUPFAM" id="SSF51445">
    <property type="entry name" value="(Trans)glycosidases"/>
    <property type="match status" value="1"/>
</dbReference>
<evidence type="ECO:0000259" key="4">
    <source>
        <dbReference type="Pfam" id="PF13802"/>
    </source>
</evidence>
<dbReference type="InterPro" id="IPR013780">
    <property type="entry name" value="Glyco_hydro_b"/>
</dbReference>
<feature type="domain" description="Glycoside hydrolase family 31 TIM barrel" evidence="3">
    <location>
        <begin position="210"/>
        <end position="524"/>
    </location>
</feature>
<organism evidence="7 8">
    <name type="scientific">Candidatus Ornithocaccomicrobium faecavium</name>
    <dbReference type="NCBI Taxonomy" id="2840890"/>
    <lineage>
        <taxon>Bacteria</taxon>
        <taxon>Bacillati</taxon>
        <taxon>Bacillota</taxon>
        <taxon>Clostridia</taxon>
        <taxon>Candidatus Ornithocaccomicrobium</taxon>
    </lineage>
</organism>
<keyword evidence="2" id="KW-0326">Glycosidase</keyword>
<dbReference type="Pfam" id="PF01055">
    <property type="entry name" value="Glyco_hydro_31_2nd"/>
    <property type="match status" value="1"/>
</dbReference>
<keyword evidence="2 7" id="KW-0378">Hydrolase</keyword>
<evidence type="ECO:0000259" key="6">
    <source>
        <dbReference type="Pfam" id="PF21365"/>
    </source>
</evidence>
<dbReference type="AlphaFoldDB" id="A0A9D1TCF8"/>
<dbReference type="InterPro" id="IPR048395">
    <property type="entry name" value="Glyco_hydro_31_C"/>
</dbReference>
<dbReference type="InterPro" id="IPR000322">
    <property type="entry name" value="Glyco_hydro_31_TIM"/>
</dbReference>
<dbReference type="GO" id="GO:0030246">
    <property type="term" value="F:carbohydrate binding"/>
    <property type="evidence" value="ECO:0007669"/>
    <property type="project" value="InterPro"/>
</dbReference>
<dbReference type="EMBL" id="DVOT01000141">
    <property type="protein sequence ID" value="HIV27909.1"/>
    <property type="molecule type" value="Genomic_DNA"/>
</dbReference>
<dbReference type="Gene3D" id="2.60.40.1180">
    <property type="entry name" value="Golgi alpha-mannosidase II"/>
    <property type="match status" value="2"/>
</dbReference>
<dbReference type="Gene3D" id="3.20.20.80">
    <property type="entry name" value="Glycosidases"/>
    <property type="match status" value="1"/>
</dbReference>
<gene>
    <name evidence="7" type="ORF">IAA64_08065</name>
</gene>
<dbReference type="CDD" id="cd14752">
    <property type="entry name" value="GH31_N"/>
    <property type="match status" value="1"/>
</dbReference>
<feature type="domain" description="DUF5110" evidence="5">
    <location>
        <begin position="630"/>
        <end position="700"/>
    </location>
</feature>
<evidence type="ECO:0000259" key="5">
    <source>
        <dbReference type="Pfam" id="PF17137"/>
    </source>
</evidence>
<dbReference type="Gene3D" id="2.60.40.1760">
    <property type="entry name" value="glycosyl hydrolase (family 31)"/>
    <property type="match status" value="1"/>
</dbReference>
<evidence type="ECO:0000313" key="7">
    <source>
        <dbReference type="EMBL" id="HIV27909.1"/>
    </source>
</evidence>
<evidence type="ECO:0000256" key="2">
    <source>
        <dbReference type="RuleBase" id="RU361185"/>
    </source>
</evidence>
<evidence type="ECO:0000259" key="3">
    <source>
        <dbReference type="Pfam" id="PF01055"/>
    </source>
</evidence>
<reference evidence="7" key="1">
    <citation type="submission" date="2020-10" db="EMBL/GenBank/DDBJ databases">
        <authorList>
            <person name="Gilroy R."/>
        </authorList>
    </citation>
    <scope>NUCLEOTIDE SEQUENCE</scope>
    <source>
        <strain evidence="7">CHK183-6373</strain>
    </source>
</reference>
<accession>A0A9D1TCF8</accession>
<evidence type="ECO:0000313" key="8">
    <source>
        <dbReference type="Proteomes" id="UP000886884"/>
    </source>
</evidence>
<dbReference type="GO" id="GO:0005975">
    <property type="term" value="P:carbohydrate metabolic process"/>
    <property type="evidence" value="ECO:0007669"/>
    <property type="project" value="InterPro"/>
</dbReference>
<dbReference type="Pfam" id="PF13802">
    <property type="entry name" value="Gal_mutarotas_2"/>
    <property type="match status" value="1"/>
</dbReference>
<feature type="domain" description="Glycosyl hydrolase family 31 C-terminal" evidence="6">
    <location>
        <begin position="532"/>
        <end position="613"/>
    </location>
</feature>
<dbReference type="Pfam" id="PF21365">
    <property type="entry name" value="Glyco_hydro_31_3rd"/>
    <property type="match status" value="1"/>
</dbReference>
<dbReference type="InterPro" id="IPR025887">
    <property type="entry name" value="Glyco_hydro_31_N_dom"/>
</dbReference>
<sequence length="748" mass="84970">MIAYESALKGDLRLRVEAVSSRTFRVRIADVEASEPGMNRYGFILPQPEPDANVLDADAFLTVETEAASLRVSKEDGAIWLQNGAGHTILQSSEPPVCKRSGFEAGFALAAGSRVYGLGDVTRERLEKTGFAVEMWTENVEKYIPIPFLSSTAGWGLYLNTTWRHRFDVGVAREGELRVCASGGGLDFYLFVGDGFEEILNEYTNLLGKPVMLPRWAYGLTYVCNQKVNDAEMMQECLNFRREAIPCDVCGLEPGWMSKHYDFSVDKAWNPDRFYIPYWSPKGEQTFFGALDRLGFQLSLWLCCDYDLSFEEERQARRAVPAKAAGEELNADDFENDANFHKKPLSMDPYTKVDEPWFEHLKKFVDQGARCFKLDGANQIVDHPDRKWGNGMDDEEMHNLYPLIYGKQMSQGYADYTGRRSMIYSASGYAGIQRFCASWAGDTGGGPKPLAHMLNHGYSGHVNTSCDMDVFSAGGIHFGFFQPWSQLCNWAYWRQPWFLTPERKEMYRFYAVLRYRMLPYIYTLAHRAATTGYPLMRAMSMEFPHLEKADELLCQYMFGDDMLTAAFAETLVLPQGRWINAWTNETVEGGRTVPASYPSTVGGPLYLREGAVIPTYQPAECVSRMDFAQVEWNLYPGRQARAYELYEDDGETYRYREGAFAITRIEIAPAGAGLTIRLQPRRGQYAGMPQRRTHRINLLNWPSAREVRVNGQAAEYSLRQDGWCARIEGGFVSIPVEETSEEICLEVR</sequence>
<proteinExistence type="inferred from homology"/>
<dbReference type="SUPFAM" id="SSF74650">
    <property type="entry name" value="Galactose mutarotase-like"/>
    <property type="match status" value="1"/>
</dbReference>
<protein>
    <submittedName>
        <fullName evidence="7">Glycoside hydrolase family 31 protein</fullName>
    </submittedName>
</protein>
<comment type="similarity">
    <text evidence="1 2">Belongs to the glycosyl hydrolase 31 family.</text>
</comment>
<evidence type="ECO:0000256" key="1">
    <source>
        <dbReference type="ARBA" id="ARBA00007806"/>
    </source>
</evidence>
<reference evidence="7" key="2">
    <citation type="journal article" date="2021" name="PeerJ">
        <title>Extensive microbial diversity within the chicken gut microbiome revealed by metagenomics and culture.</title>
        <authorList>
            <person name="Gilroy R."/>
            <person name="Ravi A."/>
            <person name="Getino M."/>
            <person name="Pursley I."/>
            <person name="Horton D.L."/>
            <person name="Alikhan N.F."/>
            <person name="Baker D."/>
            <person name="Gharbi K."/>
            <person name="Hall N."/>
            <person name="Watson M."/>
            <person name="Adriaenssens E.M."/>
            <person name="Foster-Nyarko E."/>
            <person name="Jarju S."/>
            <person name="Secka A."/>
            <person name="Antonio M."/>
            <person name="Oren A."/>
            <person name="Chaudhuri R.R."/>
            <person name="La Ragione R."/>
            <person name="Hildebrand F."/>
            <person name="Pallen M.J."/>
        </authorList>
    </citation>
    <scope>NUCLEOTIDE SEQUENCE</scope>
    <source>
        <strain evidence="7">CHK183-6373</strain>
    </source>
</reference>
<feature type="domain" description="Glycoside hydrolase family 31 N-terminal" evidence="4">
    <location>
        <begin position="14"/>
        <end position="168"/>
    </location>
</feature>
<dbReference type="InterPro" id="IPR017853">
    <property type="entry name" value="GH"/>
</dbReference>
<comment type="caution">
    <text evidence="7">The sequence shown here is derived from an EMBL/GenBank/DDBJ whole genome shotgun (WGS) entry which is preliminary data.</text>
</comment>
<name>A0A9D1TCF8_9FIRM</name>
<dbReference type="InterPro" id="IPR033403">
    <property type="entry name" value="DUF5110"/>
</dbReference>
<dbReference type="GO" id="GO:0004553">
    <property type="term" value="F:hydrolase activity, hydrolyzing O-glycosyl compounds"/>
    <property type="evidence" value="ECO:0007669"/>
    <property type="project" value="InterPro"/>
</dbReference>
<dbReference type="PANTHER" id="PTHR43863">
    <property type="entry name" value="HYDROLASE, PUTATIVE (AFU_ORTHOLOGUE AFUA_1G03140)-RELATED"/>
    <property type="match status" value="1"/>
</dbReference>
<dbReference type="InterPro" id="IPR051816">
    <property type="entry name" value="Glycosyl_Hydrolase_31"/>
</dbReference>